<name>A6UW97_META3</name>
<dbReference type="InterPro" id="IPR004838">
    <property type="entry name" value="NHTrfase_class1_PyrdxlP-BS"/>
</dbReference>
<evidence type="ECO:0000256" key="3">
    <source>
        <dbReference type="ARBA" id="ARBA00011738"/>
    </source>
</evidence>
<proteinExistence type="inferred from homology"/>
<dbReference type="HOGENOM" id="CLU_017584_4_3_2"/>
<dbReference type="GO" id="GO:0008483">
    <property type="term" value="F:transaminase activity"/>
    <property type="evidence" value="ECO:0007669"/>
    <property type="project" value="UniProtKB-KW"/>
</dbReference>
<reference evidence="9" key="1">
    <citation type="submission" date="2007-06" db="EMBL/GenBank/DDBJ databases">
        <title>Complete sequence of Methanococcus aeolicus Nankai-3.</title>
        <authorList>
            <consortium name="US DOE Joint Genome Institute"/>
            <person name="Copeland A."/>
            <person name="Lucas S."/>
            <person name="Lapidus A."/>
            <person name="Barry K."/>
            <person name="Glavina del Rio T."/>
            <person name="Dalin E."/>
            <person name="Tice H."/>
            <person name="Pitluck S."/>
            <person name="Chain P."/>
            <person name="Malfatti S."/>
            <person name="Shin M."/>
            <person name="Vergez L."/>
            <person name="Schmutz J."/>
            <person name="Larimer F."/>
            <person name="Land M."/>
            <person name="Hauser L."/>
            <person name="Kyrpides N."/>
            <person name="Lykidis A."/>
            <person name="Sieprawska-Lupa M."/>
            <person name="Whitman W.B."/>
            <person name="Richardson P."/>
        </authorList>
    </citation>
    <scope>NUCLEOTIDE SEQUENCE [LARGE SCALE GENOMIC DNA]</scope>
    <source>
        <strain evidence="9">Nankai-3</strain>
    </source>
</reference>
<dbReference type="GO" id="GO:0030170">
    <property type="term" value="F:pyridoxal phosphate binding"/>
    <property type="evidence" value="ECO:0007669"/>
    <property type="project" value="InterPro"/>
</dbReference>
<dbReference type="eggNOG" id="arCOG01130">
    <property type="taxonomic scope" value="Archaea"/>
</dbReference>
<dbReference type="PROSITE" id="PS00105">
    <property type="entry name" value="AA_TRANSFER_CLASS_1"/>
    <property type="match status" value="1"/>
</dbReference>
<keyword evidence="5 7" id="KW-0808">Transferase</keyword>
<sequence>MISNRCKNIEPSEIRKIFNMATKDSINLGIGEPDFDTPQHIVEGAKKALDEGKTHYTPNNGIPELREAISHKLKIDNNLDVDANNIITTCGASEALMLSLMTLVNKGDEVLISNPGFVSYNSLTQLCEGNIIPMKLDEKFNIDIEEVKNSITNKTKCIMLNSPANPTGKVMDKSEIKAICDIAEDNNIIIISDEIYEKIIYDKKHYSPMEFTDNCILINGFSKSHAMTGWRIGYIGINENLNKKYDLIENMTKIHQYGFACATSFAQYGALEALTGSQNCVNEMLNEFRRRRDLMVNGLKNTFKLTVPDGAFYVFPNVEEYDNGMEISQKLIENNILCVPGIAFGSGGENYVRFSYATKYEDIEKALEIINNLFE</sequence>
<evidence type="ECO:0000259" key="8">
    <source>
        <dbReference type="Pfam" id="PF00155"/>
    </source>
</evidence>
<dbReference type="PANTHER" id="PTHR46383">
    <property type="entry name" value="ASPARTATE AMINOTRANSFERASE"/>
    <property type="match status" value="1"/>
</dbReference>
<dbReference type="InterPro" id="IPR015421">
    <property type="entry name" value="PyrdxlP-dep_Trfase_major"/>
</dbReference>
<protein>
    <recommendedName>
        <fullName evidence="7">Aminotransferase</fullName>
        <ecNumber evidence="7">2.6.1.-</ecNumber>
    </recommendedName>
</protein>
<dbReference type="InterPro" id="IPR004839">
    <property type="entry name" value="Aminotransferase_I/II_large"/>
</dbReference>
<accession>A6UW97</accession>
<evidence type="ECO:0000256" key="1">
    <source>
        <dbReference type="ARBA" id="ARBA00001933"/>
    </source>
</evidence>
<dbReference type="AlphaFoldDB" id="A6UW97"/>
<dbReference type="GeneID" id="5327513"/>
<dbReference type="InterPro" id="IPR015422">
    <property type="entry name" value="PyrdxlP-dep_Trfase_small"/>
</dbReference>
<dbReference type="InterPro" id="IPR015424">
    <property type="entry name" value="PyrdxlP-dep_Trfase"/>
</dbReference>
<keyword evidence="10" id="KW-1185">Reference proteome</keyword>
<evidence type="ECO:0000256" key="6">
    <source>
        <dbReference type="ARBA" id="ARBA00022898"/>
    </source>
</evidence>
<dbReference type="CDD" id="cd00609">
    <property type="entry name" value="AAT_like"/>
    <property type="match status" value="1"/>
</dbReference>
<evidence type="ECO:0000256" key="2">
    <source>
        <dbReference type="ARBA" id="ARBA00007441"/>
    </source>
</evidence>
<comment type="similarity">
    <text evidence="2 7">Belongs to the class-I pyridoxal-phosphate-dependent aminotransferase family.</text>
</comment>
<evidence type="ECO:0000313" key="9">
    <source>
        <dbReference type="EMBL" id="ABR56769.1"/>
    </source>
</evidence>
<evidence type="ECO:0000256" key="5">
    <source>
        <dbReference type="ARBA" id="ARBA00022679"/>
    </source>
</evidence>
<dbReference type="InterPro" id="IPR050596">
    <property type="entry name" value="AspAT/PAT-like"/>
</dbReference>
<dbReference type="STRING" id="419665.Maeo_1192"/>
<comment type="cofactor">
    <cofactor evidence="1 7">
        <name>pyridoxal 5'-phosphate</name>
        <dbReference type="ChEBI" id="CHEBI:597326"/>
    </cofactor>
</comment>
<feature type="domain" description="Aminotransferase class I/classII large" evidence="8">
    <location>
        <begin position="24"/>
        <end position="370"/>
    </location>
</feature>
<dbReference type="PANTHER" id="PTHR46383:SF3">
    <property type="entry name" value="ASPARTATE AMINOTRANSFERASE-RELATED"/>
    <property type="match status" value="1"/>
</dbReference>
<dbReference type="SUPFAM" id="SSF53383">
    <property type="entry name" value="PLP-dependent transferases"/>
    <property type="match status" value="1"/>
</dbReference>
<evidence type="ECO:0000256" key="7">
    <source>
        <dbReference type="RuleBase" id="RU000481"/>
    </source>
</evidence>
<dbReference type="KEGG" id="mae:Maeo_1192"/>
<dbReference type="Gene3D" id="3.40.640.10">
    <property type="entry name" value="Type I PLP-dependent aspartate aminotransferase-like (Major domain)"/>
    <property type="match status" value="1"/>
</dbReference>
<keyword evidence="6" id="KW-0663">Pyridoxal phosphate</keyword>
<dbReference type="EC" id="2.6.1.-" evidence="7"/>
<dbReference type="EMBL" id="CP000743">
    <property type="protein sequence ID" value="ABR56769.1"/>
    <property type="molecule type" value="Genomic_DNA"/>
</dbReference>
<comment type="subunit">
    <text evidence="3">Homodimer.</text>
</comment>
<evidence type="ECO:0000313" key="10">
    <source>
        <dbReference type="Proteomes" id="UP000001106"/>
    </source>
</evidence>
<evidence type="ECO:0000256" key="4">
    <source>
        <dbReference type="ARBA" id="ARBA00022576"/>
    </source>
</evidence>
<dbReference type="Proteomes" id="UP000001106">
    <property type="component" value="Chromosome"/>
</dbReference>
<dbReference type="RefSeq" id="WP_011973901.1">
    <property type="nucleotide sequence ID" value="NC_009635.1"/>
</dbReference>
<keyword evidence="4 7" id="KW-0032">Aminotransferase</keyword>
<dbReference type="Pfam" id="PF00155">
    <property type="entry name" value="Aminotran_1_2"/>
    <property type="match status" value="1"/>
</dbReference>
<dbReference type="GO" id="GO:0006520">
    <property type="term" value="P:amino acid metabolic process"/>
    <property type="evidence" value="ECO:0007669"/>
    <property type="project" value="InterPro"/>
</dbReference>
<dbReference type="Gene3D" id="3.90.1150.10">
    <property type="entry name" value="Aspartate Aminotransferase, domain 1"/>
    <property type="match status" value="1"/>
</dbReference>
<organism evidence="9 10">
    <name type="scientific">Methanococcus aeolicus (strain ATCC BAA-1280 / DSM 17508 / OCM 812 / Nankai-3)</name>
    <dbReference type="NCBI Taxonomy" id="419665"/>
    <lineage>
        <taxon>Archaea</taxon>
        <taxon>Methanobacteriati</taxon>
        <taxon>Methanobacteriota</taxon>
        <taxon>Methanomada group</taxon>
        <taxon>Methanococci</taxon>
        <taxon>Methanococcales</taxon>
        <taxon>Methanococcaceae</taxon>
        <taxon>Methanococcus</taxon>
    </lineage>
</organism>
<dbReference type="OrthoDB" id="372018at2157"/>
<dbReference type="FunFam" id="3.40.640.10:FF:000033">
    <property type="entry name" value="Aspartate aminotransferase"/>
    <property type="match status" value="1"/>
</dbReference>
<gene>
    <name evidence="9" type="ordered locus">Maeo_1192</name>
</gene>